<organism evidence="1 2">
    <name type="scientific">Salipiger mangrovisoli</name>
    <dbReference type="NCBI Taxonomy" id="2865933"/>
    <lineage>
        <taxon>Bacteria</taxon>
        <taxon>Pseudomonadati</taxon>
        <taxon>Pseudomonadota</taxon>
        <taxon>Alphaproteobacteria</taxon>
        <taxon>Rhodobacterales</taxon>
        <taxon>Roseobacteraceae</taxon>
        <taxon>Salipiger</taxon>
    </lineage>
</organism>
<dbReference type="InterPro" id="IPR006944">
    <property type="entry name" value="Phage/GTA_portal"/>
</dbReference>
<reference evidence="1 2" key="1">
    <citation type="journal article" date="2021" name="Int. J. Syst. Evol. Microbiol.">
        <title>Salipiger mangrovisoli sp. nov., isolated from mangrove soil and the proposal for the reclassification of Paraphaeobacter pallidus as Salipiger pallidus comb. nov.</title>
        <authorList>
            <person name="Du J."/>
            <person name="Liu Y."/>
            <person name="Pei T."/>
            <person name="Deng M.R."/>
            <person name="Zhu H."/>
        </authorList>
    </citation>
    <scope>NUCLEOTIDE SEQUENCE [LARGE SCALE GENOMIC DNA]</scope>
    <source>
        <strain evidence="1 2">6D45A</strain>
    </source>
</reference>
<dbReference type="RefSeq" id="WP_194133882.1">
    <property type="nucleotide sequence ID" value="NZ_JADFFK010000004.1"/>
</dbReference>
<proteinExistence type="predicted"/>
<evidence type="ECO:0000313" key="1">
    <source>
        <dbReference type="EMBL" id="MBE9636551.1"/>
    </source>
</evidence>
<evidence type="ECO:0000313" key="2">
    <source>
        <dbReference type="Proteomes" id="UP000607796"/>
    </source>
</evidence>
<keyword evidence="2" id="KW-1185">Reference proteome</keyword>
<protein>
    <submittedName>
        <fullName evidence="1">Phage portal protein</fullName>
    </submittedName>
</protein>
<name>A0ABR9WZ69_9RHOB</name>
<dbReference type="Pfam" id="PF04860">
    <property type="entry name" value="Phage_portal"/>
    <property type="match status" value="1"/>
</dbReference>
<dbReference type="EMBL" id="JADFFK010000004">
    <property type="protein sequence ID" value="MBE9636551.1"/>
    <property type="molecule type" value="Genomic_DNA"/>
</dbReference>
<accession>A0ABR9WZ69</accession>
<dbReference type="Proteomes" id="UP000607796">
    <property type="component" value="Unassembled WGS sequence"/>
</dbReference>
<sequence length="352" mass="37331">MFDWFKRKSEPQETRSVSAAGYTAQVMSAREAYVSGQTGLGELTATVQGAVSLWEGALCAADIDGTSLLTRRDMALAARSLALRGEAVFYISDSGLLPAADWEMSTRNGKPRAYRLSIPETGGAYAVTALAAEVLHFVIGADPVAPWYGISPLRRSTLSADMLHTLETSLAEVYANAPLGSHIVPFPEAPGTDLETLASGFRGRRGRIMLRESVNVSAAGGAAPAQDWKPSSLSPDMTGTMATENWKAAKGAILNAYGVLPALVADNAQGPLIREAQRHLAQWTLQPIAMLMAEEISAKLGQTVKLDVMRPLQAFDAGGRARAAATIIQAMAMAKEAGVDPDAAMKLVDWGE</sequence>
<comment type="caution">
    <text evidence="1">The sequence shown here is derived from an EMBL/GenBank/DDBJ whole genome shotgun (WGS) entry which is preliminary data.</text>
</comment>
<gene>
    <name evidence="1" type="ORF">IQ782_06845</name>
</gene>